<dbReference type="AlphaFoldDB" id="A0AAW1U1J2"/>
<keyword evidence="2" id="KW-1185">Reference proteome</keyword>
<evidence type="ECO:0000313" key="2">
    <source>
        <dbReference type="Proteomes" id="UP001431783"/>
    </source>
</evidence>
<reference evidence="1 2" key="1">
    <citation type="submission" date="2023-03" db="EMBL/GenBank/DDBJ databases">
        <title>Genome insight into feeding habits of ladybird beetles.</title>
        <authorList>
            <person name="Li H.-S."/>
            <person name="Huang Y.-H."/>
            <person name="Pang H."/>
        </authorList>
    </citation>
    <scope>NUCLEOTIDE SEQUENCE [LARGE SCALE GENOMIC DNA]</scope>
    <source>
        <strain evidence="1">SYSU_2023b</strain>
        <tissue evidence="1">Whole body</tissue>
    </source>
</reference>
<comment type="caution">
    <text evidence="1">The sequence shown here is derived from an EMBL/GenBank/DDBJ whole genome shotgun (WGS) entry which is preliminary data.</text>
</comment>
<dbReference type="Proteomes" id="UP001431783">
    <property type="component" value="Unassembled WGS sequence"/>
</dbReference>
<gene>
    <name evidence="1" type="ORF">WA026_002843</name>
</gene>
<accession>A0AAW1U1J2</accession>
<organism evidence="1 2">
    <name type="scientific">Henosepilachna vigintioctopunctata</name>
    <dbReference type="NCBI Taxonomy" id="420089"/>
    <lineage>
        <taxon>Eukaryota</taxon>
        <taxon>Metazoa</taxon>
        <taxon>Ecdysozoa</taxon>
        <taxon>Arthropoda</taxon>
        <taxon>Hexapoda</taxon>
        <taxon>Insecta</taxon>
        <taxon>Pterygota</taxon>
        <taxon>Neoptera</taxon>
        <taxon>Endopterygota</taxon>
        <taxon>Coleoptera</taxon>
        <taxon>Polyphaga</taxon>
        <taxon>Cucujiformia</taxon>
        <taxon>Coccinelloidea</taxon>
        <taxon>Coccinellidae</taxon>
        <taxon>Epilachninae</taxon>
        <taxon>Epilachnini</taxon>
        <taxon>Henosepilachna</taxon>
    </lineage>
</organism>
<name>A0AAW1U1J2_9CUCU</name>
<evidence type="ECO:0000313" key="1">
    <source>
        <dbReference type="EMBL" id="KAK9874492.1"/>
    </source>
</evidence>
<protein>
    <submittedName>
        <fullName evidence="1">Uncharacterized protein</fullName>
    </submittedName>
</protein>
<sequence length="97" mass="10842">MVPQAVSISIDIQFPEVLSSRPVSECDEKTRISVNHGIDFNSNWGYAHPLPHFPYLLIGETITPLAELSAKPKPDEQSGFRYIQQLSQGCKSQNQSQ</sequence>
<proteinExistence type="predicted"/>
<dbReference type="EMBL" id="JARQZJ010000031">
    <property type="protein sequence ID" value="KAK9874492.1"/>
    <property type="molecule type" value="Genomic_DNA"/>
</dbReference>